<proteinExistence type="predicted"/>
<evidence type="ECO:0000256" key="1">
    <source>
        <dbReference type="SAM" id="Phobius"/>
    </source>
</evidence>
<dbReference type="Proteomes" id="UP001589609">
    <property type="component" value="Unassembled WGS sequence"/>
</dbReference>
<dbReference type="RefSeq" id="WP_129726974.1">
    <property type="nucleotide sequence ID" value="NZ_JBHMAF010000196.1"/>
</dbReference>
<gene>
    <name evidence="2" type="ORF">ACFFMS_28055</name>
</gene>
<dbReference type="EMBL" id="JBHMAF010000196">
    <property type="protein sequence ID" value="MFB9762084.1"/>
    <property type="molecule type" value="Genomic_DNA"/>
</dbReference>
<evidence type="ECO:0000313" key="2">
    <source>
        <dbReference type="EMBL" id="MFB9762084.1"/>
    </source>
</evidence>
<evidence type="ECO:0000313" key="3">
    <source>
        <dbReference type="Proteomes" id="UP001589609"/>
    </source>
</evidence>
<keyword evidence="1" id="KW-1133">Transmembrane helix</keyword>
<evidence type="ECO:0008006" key="4">
    <source>
        <dbReference type="Google" id="ProtNLM"/>
    </source>
</evidence>
<sequence length="108" mass="12341">MRFAAAVFGMSGMMSIHVFWLLVSEISTSSFAPFVSWLYIAQLFVFGILGAYRFRTKVWYMHMGILLILCIWAQSLLYAGVLADSLLRTCCVLFGSVVYKMLFREKCV</sequence>
<keyword evidence="3" id="KW-1185">Reference proteome</keyword>
<feature type="transmembrane region" description="Helical" evidence="1">
    <location>
        <begin position="59"/>
        <end position="79"/>
    </location>
</feature>
<feature type="transmembrane region" description="Helical" evidence="1">
    <location>
        <begin position="34"/>
        <end position="52"/>
    </location>
</feature>
<keyword evidence="1" id="KW-0812">Transmembrane</keyword>
<reference evidence="2 3" key="1">
    <citation type="submission" date="2024-09" db="EMBL/GenBank/DDBJ databases">
        <authorList>
            <person name="Sun Q."/>
            <person name="Mori K."/>
        </authorList>
    </citation>
    <scope>NUCLEOTIDE SEQUENCE [LARGE SCALE GENOMIC DNA]</scope>
    <source>
        <strain evidence="2 3">JCM 11201</strain>
    </source>
</reference>
<comment type="caution">
    <text evidence="2">The sequence shown here is derived from an EMBL/GenBank/DDBJ whole genome shotgun (WGS) entry which is preliminary data.</text>
</comment>
<feature type="transmembrane region" description="Helical" evidence="1">
    <location>
        <begin position="5"/>
        <end position="22"/>
    </location>
</feature>
<keyword evidence="1" id="KW-0472">Membrane</keyword>
<protein>
    <recommendedName>
        <fullName evidence="4">DUF2568 domain-containing protein</fullName>
    </recommendedName>
</protein>
<name>A0ABV5WN96_9BACI</name>
<feature type="transmembrane region" description="Helical" evidence="1">
    <location>
        <begin position="85"/>
        <end position="103"/>
    </location>
</feature>
<organism evidence="2 3">
    <name type="scientific">Ectobacillus funiculus</name>
    <dbReference type="NCBI Taxonomy" id="137993"/>
    <lineage>
        <taxon>Bacteria</taxon>
        <taxon>Bacillati</taxon>
        <taxon>Bacillota</taxon>
        <taxon>Bacilli</taxon>
        <taxon>Bacillales</taxon>
        <taxon>Bacillaceae</taxon>
        <taxon>Ectobacillus</taxon>
    </lineage>
</organism>
<accession>A0ABV5WN96</accession>